<dbReference type="InterPro" id="IPR018062">
    <property type="entry name" value="HTH_AraC-typ_CS"/>
</dbReference>
<accession>A0ABW4ICB1</accession>
<protein>
    <submittedName>
        <fullName evidence="5">Helix-turn-helix transcriptional regulator</fullName>
    </submittedName>
</protein>
<dbReference type="InterPro" id="IPR018060">
    <property type="entry name" value="HTH_AraC"/>
</dbReference>
<proteinExistence type="predicted"/>
<organism evidence="5 6">
    <name type="scientific">Pseudopedobacter beijingensis</name>
    <dbReference type="NCBI Taxonomy" id="1207056"/>
    <lineage>
        <taxon>Bacteria</taxon>
        <taxon>Pseudomonadati</taxon>
        <taxon>Bacteroidota</taxon>
        <taxon>Sphingobacteriia</taxon>
        <taxon>Sphingobacteriales</taxon>
        <taxon>Sphingobacteriaceae</taxon>
        <taxon>Pseudopedobacter</taxon>
    </lineage>
</organism>
<gene>
    <name evidence="5" type="ORF">ACFSAH_08850</name>
</gene>
<evidence type="ECO:0000256" key="2">
    <source>
        <dbReference type="ARBA" id="ARBA00023125"/>
    </source>
</evidence>
<dbReference type="SUPFAM" id="SSF46689">
    <property type="entry name" value="Homeodomain-like"/>
    <property type="match status" value="1"/>
</dbReference>
<feature type="domain" description="HTH araC/xylS-type" evidence="4">
    <location>
        <begin position="1"/>
        <end position="99"/>
    </location>
</feature>
<evidence type="ECO:0000313" key="6">
    <source>
        <dbReference type="Proteomes" id="UP001597118"/>
    </source>
</evidence>
<evidence type="ECO:0000259" key="4">
    <source>
        <dbReference type="PROSITE" id="PS01124"/>
    </source>
</evidence>
<keyword evidence="2" id="KW-0238">DNA-binding</keyword>
<dbReference type="PROSITE" id="PS01124">
    <property type="entry name" value="HTH_ARAC_FAMILY_2"/>
    <property type="match status" value="1"/>
</dbReference>
<keyword evidence="1" id="KW-0805">Transcription regulation</keyword>
<dbReference type="Gene3D" id="1.10.10.60">
    <property type="entry name" value="Homeodomain-like"/>
    <property type="match status" value="2"/>
</dbReference>
<reference evidence="6" key="1">
    <citation type="journal article" date="2019" name="Int. J. Syst. Evol. Microbiol.">
        <title>The Global Catalogue of Microorganisms (GCM) 10K type strain sequencing project: providing services to taxonomists for standard genome sequencing and annotation.</title>
        <authorList>
            <consortium name="The Broad Institute Genomics Platform"/>
            <consortium name="The Broad Institute Genome Sequencing Center for Infectious Disease"/>
            <person name="Wu L."/>
            <person name="Ma J."/>
        </authorList>
    </citation>
    <scope>NUCLEOTIDE SEQUENCE [LARGE SCALE GENOMIC DNA]</scope>
    <source>
        <strain evidence="6">CCUG 53762</strain>
    </source>
</reference>
<dbReference type="EMBL" id="JBHUDG010000012">
    <property type="protein sequence ID" value="MFD1629984.1"/>
    <property type="molecule type" value="Genomic_DNA"/>
</dbReference>
<evidence type="ECO:0000256" key="3">
    <source>
        <dbReference type="ARBA" id="ARBA00023163"/>
    </source>
</evidence>
<dbReference type="PANTHER" id="PTHR43280:SF2">
    <property type="entry name" value="HTH-TYPE TRANSCRIPTIONAL REGULATOR EXSA"/>
    <property type="match status" value="1"/>
</dbReference>
<dbReference type="Proteomes" id="UP001597118">
    <property type="component" value="Unassembled WGS sequence"/>
</dbReference>
<dbReference type="InterPro" id="IPR009057">
    <property type="entry name" value="Homeodomain-like_sf"/>
</dbReference>
<dbReference type="PANTHER" id="PTHR43280">
    <property type="entry name" value="ARAC-FAMILY TRANSCRIPTIONAL REGULATOR"/>
    <property type="match status" value="1"/>
</dbReference>
<dbReference type="SMART" id="SM00342">
    <property type="entry name" value="HTH_ARAC"/>
    <property type="match status" value="1"/>
</dbReference>
<keyword evidence="6" id="KW-1185">Reference proteome</keyword>
<comment type="caution">
    <text evidence="5">The sequence shown here is derived from an EMBL/GenBank/DDBJ whole genome shotgun (WGS) entry which is preliminary data.</text>
</comment>
<evidence type="ECO:0000313" key="5">
    <source>
        <dbReference type="EMBL" id="MFD1629984.1"/>
    </source>
</evidence>
<dbReference type="PRINTS" id="PR00032">
    <property type="entry name" value="HTHARAC"/>
</dbReference>
<dbReference type="InterPro" id="IPR020449">
    <property type="entry name" value="Tscrpt_reg_AraC-type_HTH"/>
</dbReference>
<name>A0ABW4ICB1_9SPHI</name>
<keyword evidence="3" id="KW-0804">Transcription</keyword>
<dbReference type="Pfam" id="PF12833">
    <property type="entry name" value="HTH_18"/>
    <property type="match status" value="1"/>
</dbReference>
<evidence type="ECO:0000256" key="1">
    <source>
        <dbReference type="ARBA" id="ARBA00023015"/>
    </source>
</evidence>
<dbReference type="PROSITE" id="PS00041">
    <property type="entry name" value="HTH_ARAC_FAMILY_1"/>
    <property type="match status" value="1"/>
</dbReference>
<dbReference type="RefSeq" id="WP_379662361.1">
    <property type="nucleotide sequence ID" value="NZ_JBHUDG010000012.1"/>
</dbReference>
<sequence>MLRKFFRQRIAGPFCGVLTLTAYFGTSVSTFKRLFEKYFNTTPLEYFKNMQIEESKKLLKSKKYSVAQVSRKLGFSSPTNFIRTFKQYTGTTPRQFPSR</sequence>